<dbReference type="GO" id="GO:0009277">
    <property type="term" value="C:fungal-type cell wall"/>
    <property type="evidence" value="ECO:0007669"/>
    <property type="project" value="UniProtKB-ARBA"/>
</dbReference>
<evidence type="ECO:0000256" key="5">
    <source>
        <dbReference type="SAM" id="MobiDB-lite"/>
    </source>
</evidence>
<dbReference type="Pfam" id="PF11765">
    <property type="entry name" value="Hyphal_reg_CWP"/>
    <property type="match status" value="1"/>
</dbReference>
<dbReference type="Proteomes" id="UP000190831">
    <property type="component" value="Chromosome A"/>
</dbReference>
<keyword evidence="4" id="KW-0325">Glycoprotein</keyword>
<dbReference type="EMBL" id="LT598487">
    <property type="protein sequence ID" value="SCV99300.1"/>
    <property type="molecule type" value="Genomic_DNA"/>
</dbReference>
<dbReference type="AlphaFoldDB" id="A0A1G4M657"/>
<organism evidence="8 9">
    <name type="scientific">Lachancea fermentati</name>
    <name type="common">Zygosaccharomyces fermentati</name>
    <dbReference type="NCBI Taxonomy" id="4955"/>
    <lineage>
        <taxon>Eukaryota</taxon>
        <taxon>Fungi</taxon>
        <taxon>Dikarya</taxon>
        <taxon>Ascomycota</taxon>
        <taxon>Saccharomycotina</taxon>
        <taxon>Saccharomycetes</taxon>
        <taxon>Saccharomycetales</taxon>
        <taxon>Saccharomycetaceae</taxon>
        <taxon>Lachancea</taxon>
    </lineage>
</organism>
<sequence>MKATRLNLLLLISSCLTVFTNALKVTSKTVVNKGDTLYTDAVTIDENAYLAIITGYTHNFYSDLTVNGALYIGDYNKRHSGITVDVIGTKNVVTNNGIIVVDNRNATSAPTYDWSGAAFYNYGNLFFNGRGDTGGSTYWINPYSTFVNEGIIMYSQTVSRSGGSMHLGRDDSTITNDGTICLINALYFQGSTITGNNGCINIGQNSNMWVTNTNTRKLSGQTIYMSSTSSSLRIDAYPPGFTFKIRGFQNGNVIGSSTAISSFSYDETSGILTMSVGSYRYSLDIGTGYDSSKFYTANANYGYGVGTVFSGGLYYNGAVSDEMPNECKACPEIPWFTYGNSISSSSVFTIPPPYTTTETTDGSTFTEIFSYSSTNSDGKPATATTVYTLSTSTSGSTTSSTSVFTIPPPYTTTETTDGSTFTEIFSYSSTNSDGKPATATTIYTLSTSTESYFCSSRVSSSAFFRNTTTEESASTSTEPTTVFLTTTSSSNYPAASNTLESSVTNASRDMPYRTETTIMSINTKDGYSTVSSVATPSSSRRPLATSNIPTGNVGGSTESRVEEHMSNTLTSYSSQVVSSSTTSANDNEASAIQITSLKISTSNNVPSISGFYTTTDSTLNGGTLVSRFTASQETSSLSVLTGSTHSLVSIPTYEGVADRVNVGLLLIFPLVLL</sequence>
<dbReference type="GO" id="GO:0005576">
    <property type="term" value="C:extracellular region"/>
    <property type="evidence" value="ECO:0007669"/>
    <property type="project" value="UniProtKB-SubCell"/>
</dbReference>
<evidence type="ECO:0000313" key="8">
    <source>
        <dbReference type="EMBL" id="SCV99300.1"/>
    </source>
</evidence>
<evidence type="ECO:0000259" key="7">
    <source>
        <dbReference type="Pfam" id="PF11765"/>
    </source>
</evidence>
<comment type="subcellular location">
    <subcellularLocation>
        <location evidence="1">Secreted</location>
    </subcellularLocation>
</comment>
<evidence type="ECO:0000256" key="3">
    <source>
        <dbReference type="ARBA" id="ARBA00022729"/>
    </source>
</evidence>
<protein>
    <submittedName>
        <fullName evidence="8">LAFE_0A00122g1_1</fullName>
    </submittedName>
</protein>
<feature type="signal peptide" evidence="6">
    <location>
        <begin position="1"/>
        <end position="22"/>
    </location>
</feature>
<feature type="region of interest" description="Disordered" evidence="5">
    <location>
        <begin position="487"/>
        <end position="507"/>
    </location>
</feature>
<proteinExistence type="predicted"/>
<evidence type="ECO:0000256" key="1">
    <source>
        <dbReference type="ARBA" id="ARBA00004613"/>
    </source>
</evidence>
<evidence type="ECO:0000313" key="9">
    <source>
        <dbReference type="Proteomes" id="UP000190831"/>
    </source>
</evidence>
<feature type="compositionally biased region" description="Low complexity" evidence="5">
    <location>
        <begin position="530"/>
        <end position="542"/>
    </location>
</feature>
<keyword evidence="3 6" id="KW-0732">Signal</keyword>
<reference evidence="8 9" key="1">
    <citation type="submission" date="2016-03" db="EMBL/GenBank/DDBJ databases">
        <authorList>
            <person name="Devillers H."/>
        </authorList>
    </citation>
    <scope>NUCLEOTIDE SEQUENCE [LARGE SCALE GENOMIC DNA]</scope>
    <source>
        <strain evidence="8">CBS 6772</strain>
    </source>
</reference>
<evidence type="ECO:0000256" key="6">
    <source>
        <dbReference type="SAM" id="SignalP"/>
    </source>
</evidence>
<dbReference type="OMA" id="TICLAYM"/>
<dbReference type="InterPro" id="IPR021031">
    <property type="entry name" value="Hyphal-reg_cell_wall_N"/>
</dbReference>
<feature type="region of interest" description="Disordered" evidence="5">
    <location>
        <begin position="530"/>
        <end position="558"/>
    </location>
</feature>
<name>A0A1G4M657_LACFM</name>
<feature type="chain" id="PRO_5009237239" evidence="6">
    <location>
        <begin position="23"/>
        <end position="673"/>
    </location>
</feature>
<accession>A0A1G4M657</accession>
<dbReference type="OrthoDB" id="4070328at2759"/>
<keyword evidence="2" id="KW-0964">Secreted</keyword>
<evidence type="ECO:0000256" key="4">
    <source>
        <dbReference type="ARBA" id="ARBA00023180"/>
    </source>
</evidence>
<feature type="domain" description="Hyphally-regulated cell wall protein N-terminal" evidence="7">
    <location>
        <begin position="16"/>
        <end position="336"/>
    </location>
</feature>
<feature type="compositionally biased region" description="Polar residues" evidence="5">
    <location>
        <begin position="544"/>
        <end position="558"/>
    </location>
</feature>
<gene>
    <name evidence="8" type="ORF">LAFE_0A00122G</name>
</gene>
<keyword evidence="9" id="KW-1185">Reference proteome</keyword>
<evidence type="ECO:0000256" key="2">
    <source>
        <dbReference type="ARBA" id="ARBA00022525"/>
    </source>
</evidence>